<sequence length="338" mass="37465">MTQATIQAGQIITESVQRRGPCNKDKALLIEAKEKGVVLDAEDEAFLAYVECTGHYDDSLAITTSIAFKLKEELTAIRIKNDSLRDKNVSIKACFHELYKSKIGSNSSVRSGATIPVKPKAVASGLYAMTPKYVPPQKRINKETNSSLPRKETVTVKNLSNVPVNLPTGIKSVPYASKSKSKSDKKIHKNFLTRCKNVKRVAKPPRNLNKKSYVYSSLNDKRTSFISKSVSVCKTCNECLVYGNHNECVVKSVNEKTQGDMFPLTRITRPEVVSLEISGSVRTSEPTNNVTVTPRFSKKTLTNYKHKDRNTKDTSTGSPSNIETIAAKYPMIVYPLPV</sequence>
<accession>A0A6L2KRF8</accession>
<protein>
    <submittedName>
        <fullName evidence="1">Uncharacterized protein</fullName>
    </submittedName>
</protein>
<dbReference type="AlphaFoldDB" id="A0A6L2KRF8"/>
<gene>
    <name evidence="1" type="ORF">Tci_023507</name>
</gene>
<comment type="caution">
    <text evidence="1">The sequence shown here is derived from an EMBL/GenBank/DDBJ whole genome shotgun (WGS) entry which is preliminary data.</text>
</comment>
<dbReference type="EMBL" id="BKCJ010002881">
    <property type="protein sequence ID" value="GEU51529.1"/>
    <property type="molecule type" value="Genomic_DNA"/>
</dbReference>
<proteinExistence type="predicted"/>
<name>A0A6L2KRF8_TANCI</name>
<organism evidence="1">
    <name type="scientific">Tanacetum cinerariifolium</name>
    <name type="common">Dalmatian daisy</name>
    <name type="synonym">Chrysanthemum cinerariifolium</name>
    <dbReference type="NCBI Taxonomy" id="118510"/>
    <lineage>
        <taxon>Eukaryota</taxon>
        <taxon>Viridiplantae</taxon>
        <taxon>Streptophyta</taxon>
        <taxon>Embryophyta</taxon>
        <taxon>Tracheophyta</taxon>
        <taxon>Spermatophyta</taxon>
        <taxon>Magnoliopsida</taxon>
        <taxon>eudicotyledons</taxon>
        <taxon>Gunneridae</taxon>
        <taxon>Pentapetalae</taxon>
        <taxon>asterids</taxon>
        <taxon>campanulids</taxon>
        <taxon>Asterales</taxon>
        <taxon>Asteraceae</taxon>
        <taxon>Asteroideae</taxon>
        <taxon>Anthemideae</taxon>
        <taxon>Anthemidinae</taxon>
        <taxon>Tanacetum</taxon>
    </lineage>
</organism>
<reference evidence="1" key="1">
    <citation type="journal article" date="2019" name="Sci. Rep.">
        <title>Draft genome of Tanacetum cinerariifolium, the natural source of mosquito coil.</title>
        <authorList>
            <person name="Yamashiro T."/>
            <person name="Shiraishi A."/>
            <person name="Satake H."/>
            <person name="Nakayama K."/>
        </authorList>
    </citation>
    <scope>NUCLEOTIDE SEQUENCE</scope>
</reference>
<evidence type="ECO:0000313" key="1">
    <source>
        <dbReference type="EMBL" id="GEU51529.1"/>
    </source>
</evidence>